<evidence type="ECO:0000313" key="3">
    <source>
        <dbReference type="Proteomes" id="UP000524246"/>
    </source>
</evidence>
<organism evidence="2 3">
    <name type="scientific">SAR324 cluster bacterium</name>
    <dbReference type="NCBI Taxonomy" id="2024889"/>
    <lineage>
        <taxon>Bacteria</taxon>
        <taxon>Deltaproteobacteria</taxon>
        <taxon>SAR324 cluster</taxon>
    </lineage>
</organism>
<comment type="caution">
    <text evidence="2">The sequence shown here is derived from an EMBL/GenBank/DDBJ whole genome shotgun (WGS) entry which is preliminary data.</text>
</comment>
<name>A0A7X9ILX0_9DELT</name>
<dbReference type="Pfam" id="PF00498">
    <property type="entry name" value="FHA"/>
    <property type="match status" value="1"/>
</dbReference>
<dbReference type="InterPro" id="IPR008984">
    <property type="entry name" value="SMAD_FHA_dom_sf"/>
</dbReference>
<feature type="non-terminal residue" evidence="2">
    <location>
        <position position="1"/>
    </location>
</feature>
<protein>
    <submittedName>
        <fullName evidence="2">FHA domain-containing protein</fullName>
    </submittedName>
</protein>
<gene>
    <name evidence="2" type="ORF">GYA55_09750</name>
</gene>
<dbReference type="AlphaFoldDB" id="A0A7X9ILX0"/>
<evidence type="ECO:0000313" key="2">
    <source>
        <dbReference type="EMBL" id="NMC63435.1"/>
    </source>
</evidence>
<dbReference type="EMBL" id="JAAZON010000440">
    <property type="protein sequence ID" value="NMC63435.1"/>
    <property type="molecule type" value="Genomic_DNA"/>
</dbReference>
<reference evidence="2 3" key="1">
    <citation type="journal article" date="2020" name="Biotechnol. Biofuels">
        <title>New insights from the biogas microbiome by comprehensive genome-resolved metagenomics of nearly 1600 species originating from multiple anaerobic digesters.</title>
        <authorList>
            <person name="Campanaro S."/>
            <person name="Treu L."/>
            <person name="Rodriguez-R L.M."/>
            <person name="Kovalovszki A."/>
            <person name="Ziels R.M."/>
            <person name="Maus I."/>
            <person name="Zhu X."/>
            <person name="Kougias P.G."/>
            <person name="Basile A."/>
            <person name="Luo G."/>
            <person name="Schluter A."/>
            <person name="Konstantinidis K.T."/>
            <person name="Angelidaki I."/>
        </authorList>
    </citation>
    <scope>NUCLEOTIDE SEQUENCE [LARGE SCALE GENOMIC DNA]</scope>
    <source>
        <strain evidence="2">AS27yjCOA_65</strain>
    </source>
</reference>
<sequence>FFSMAQEETVVAKHEDSQSGLAPNKVTAKTSEDKDIVLKDAMYWSKASPIVGFLVSYDNEENGEAFELRQGRVIVTSEKAAHGDYFVIADETVSPMHAILRITSTGEVQVLDQLSEFGTKIKRLGFDETEDLSGERSPVGHGDVVWFGKRSFHVCMVVRQRQ</sequence>
<dbReference type="CDD" id="cd00060">
    <property type="entry name" value="FHA"/>
    <property type="match status" value="1"/>
</dbReference>
<dbReference type="SUPFAM" id="SSF49879">
    <property type="entry name" value="SMAD/FHA domain"/>
    <property type="match status" value="1"/>
</dbReference>
<dbReference type="Gene3D" id="2.60.200.20">
    <property type="match status" value="1"/>
</dbReference>
<evidence type="ECO:0000259" key="1">
    <source>
        <dbReference type="Pfam" id="PF00498"/>
    </source>
</evidence>
<dbReference type="InterPro" id="IPR000253">
    <property type="entry name" value="FHA_dom"/>
</dbReference>
<feature type="domain" description="FHA" evidence="1">
    <location>
        <begin position="86"/>
        <end position="148"/>
    </location>
</feature>
<accession>A0A7X9ILX0</accession>
<proteinExistence type="predicted"/>
<dbReference type="Proteomes" id="UP000524246">
    <property type="component" value="Unassembled WGS sequence"/>
</dbReference>